<evidence type="ECO:0000313" key="2">
    <source>
        <dbReference type="EMBL" id="ODM93952.1"/>
    </source>
</evidence>
<evidence type="ECO:0000256" key="1">
    <source>
        <dbReference type="SAM" id="MobiDB-lite"/>
    </source>
</evidence>
<organism evidence="2 3">
    <name type="scientific">Orchesella cincta</name>
    <name type="common">Springtail</name>
    <name type="synonym">Podura cincta</name>
    <dbReference type="NCBI Taxonomy" id="48709"/>
    <lineage>
        <taxon>Eukaryota</taxon>
        <taxon>Metazoa</taxon>
        <taxon>Ecdysozoa</taxon>
        <taxon>Arthropoda</taxon>
        <taxon>Hexapoda</taxon>
        <taxon>Collembola</taxon>
        <taxon>Entomobryomorpha</taxon>
        <taxon>Entomobryoidea</taxon>
        <taxon>Orchesellidae</taxon>
        <taxon>Orchesellinae</taxon>
        <taxon>Orchesella</taxon>
    </lineage>
</organism>
<comment type="caution">
    <text evidence="2">The sequence shown here is derived from an EMBL/GenBank/DDBJ whole genome shotgun (WGS) entry which is preliminary data.</text>
</comment>
<keyword evidence="3" id="KW-1185">Reference proteome</keyword>
<dbReference type="OrthoDB" id="5973346at2759"/>
<accession>A0A1D2MM07</accession>
<evidence type="ECO:0000313" key="3">
    <source>
        <dbReference type="Proteomes" id="UP000094527"/>
    </source>
</evidence>
<reference evidence="2 3" key="1">
    <citation type="journal article" date="2016" name="Genome Biol. Evol.">
        <title>Gene Family Evolution Reflects Adaptation to Soil Environmental Stressors in the Genome of the Collembolan Orchesella cincta.</title>
        <authorList>
            <person name="Faddeeva-Vakhrusheva A."/>
            <person name="Derks M.F."/>
            <person name="Anvar S.Y."/>
            <person name="Agamennone V."/>
            <person name="Suring W."/>
            <person name="Smit S."/>
            <person name="van Straalen N.M."/>
            <person name="Roelofs D."/>
        </authorList>
    </citation>
    <scope>NUCLEOTIDE SEQUENCE [LARGE SCALE GENOMIC DNA]</scope>
    <source>
        <tissue evidence="2">Mixed pool</tissue>
    </source>
</reference>
<dbReference type="EMBL" id="LJIJ01000884">
    <property type="protein sequence ID" value="ODM93952.1"/>
    <property type="molecule type" value="Genomic_DNA"/>
</dbReference>
<name>A0A1D2MM07_ORCCI</name>
<dbReference type="Proteomes" id="UP000094527">
    <property type="component" value="Unassembled WGS sequence"/>
</dbReference>
<proteinExistence type="predicted"/>
<feature type="region of interest" description="Disordered" evidence="1">
    <location>
        <begin position="1"/>
        <end position="46"/>
    </location>
</feature>
<gene>
    <name evidence="2" type="ORF">Ocin01_12730</name>
</gene>
<sequence>MSNADEGGSQSRVSRGRGFRSRGGGGPFRRVAGRMNSSYGRGKLNDDHMDDIVGPIYPEAIDMTPVRPEGGEAVNPALREWMKPLLPIPREPIKFEPPETNEHIEALEFMQSFKKDRQLMKCWRMEGAEFDYFDCSGMHGISEMCQFCDGRRGPWVRSADTQEPDEAFLRYQESVINSLPARCADPAVLESLNPSKLGTLGEDEDAKYDYADAEYGVPSSSFSILG</sequence>
<protein>
    <submittedName>
        <fullName evidence="2">Uncharacterized protein</fullName>
    </submittedName>
</protein>
<dbReference type="AlphaFoldDB" id="A0A1D2MM07"/>